<dbReference type="PANTHER" id="PTHR46268">
    <property type="entry name" value="STRESS RESPONSE PROTEIN NHAX"/>
    <property type="match status" value="1"/>
</dbReference>
<evidence type="ECO:0000259" key="2">
    <source>
        <dbReference type="Pfam" id="PF00582"/>
    </source>
</evidence>
<organism evidence="3 4">
    <name type="scientific">Pseudotabrizicola sediminis</name>
    <dbReference type="NCBI Taxonomy" id="2486418"/>
    <lineage>
        <taxon>Bacteria</taxon>
        <taxon>Pseudomonadati</taxon>
        <taxon>Pseudomonadota</taxon>
        <taxon>Alphaproteobacteria</taxon>
        <taxon>Rhodobacterales</taxon>
        <taxon>Paracoccaceae</taxon>
        <taxon>Pseudotabrizicola</taxon>
    </lineage>
</organism>
<dbReference type="InterPro" id="IPR014729">
    <property type="entry name" value="Rossmann-like_a/b/a_fold"/>
</dbReference>
<comment type="caution">
    <text evidence="3">The sequence shown here is derived from an EMBL/GenBank/DDBJ whole genome shotgun (WGS) entry which is preliminary data.</text>
</comment>
<keyword evidence="4" id="KW-1185">Reference proteome</keyword>
<name>A0ABY2KHE4_9RHOB</name>
<dbReference type="EMBL" id="RPEM01000016">
    <property type="protein sequence ID" value="TGD41694.1"/>
    <property type="molecule type" value="Genomic_DNA"/>
</dbReference>
<dbReference type="CDD" id="cd00293">
    <property type="entry name" value="USP-like"/>
    <property type="match status" value="2"/>
</dbReference>
<gene>
    <name evidence="3" type="ORF">EEB11_17480</name>
</gene>
<dbReference type="RefSeq" id="WP_135433553.1">
    <property type="nucleotide sequence ID" value="NZ_RPEM01000016.1"/>
</dbReference>
<dbReference type="PANTHER" id="PTHR46268:SF6">
    <property type="entry name" value="UNIVERSAL STRESS PROTEIN UP12"/>
    <property type="match status" value="1"/>
</dbReference>
<proteinExistence type="inferred from homology"/>
<accession>A0ABY2KHE4</accession>
<reference evidence="3 4" key="1">
    <citation type="submission" date="2018-11" db="EMBL/GenBank/DDBJ databases">
        <title>Tabrizicola sp. isolated from sediment of alpine lake.</title>
        <authorList>
            <person name="Liu Z."/>
        </authorList>
    </citation>
    <scope>NUCLEOTIDE SEQUENCE [LARGE SCALE GENOMIC DNA]</scope>
    <source>
        <strain evidence="3 4">DRYC-M-16</strain>
    </source>
</reference>
<sequence length="287" mass="30600">MFPAALITVDYSAAQGPLLDCLSDLRDMGVTRVILIHVVQVGYALGASYGNKEALEDWLQGRAAPLHAAGMEVEIEIRAAGEVAKEILQAATDHRADLTVIGSRGQNMIRGLFLGSVAREVIRLSTQPVRLEWIESTGKDGDGACARTCHAGLRRVVLGTDFSQQSQASEKASMALARLGTHVDVMHVLAPDGGKIYARWPRMAQAALSYIVDDIIAAGGTAEAHILTGKPSEEIARLAADRDADLIVVGKHGQGWVASMAIGSTAANLCEIARRPVLMVPFIKTEE</sequence>
<feature type="domain" description="UspA" evidence="2">
    <location>
        <begin position="154"/>
        <end position="281"/>
    </location>
</feature>
<feature type="domain" description="UspA" evidence="2">
    <location>
        <begin position="5"/>
        <end position="129"/>
    </location>
</feature>
<dbReference type="Gene3D" id="3.40.50.620">
    <property type="entry name" value="HUPs"/>
    <property type="match status" value="2"/>
</dbReference>
<dbReference type="Pfam" id="PF00582">
    <property type="entry name" value="Usp"/>
    <property type="match status" value="2"/>
</dbReference>
<dbReference type="PRINTS" id="PR01438">
    <property type="entry name" value="UNVRSLSTRESS"/>
</dbReference>
<evidence type="ECO:0000313" key="4">
    <source>
        <dbReference type="Proteomes" id="UP000297741"/>
    </source>
</evidence>
<protein>
    <submittedName>
        <fullName evidence="3">Universal stress protein</fullName>
    </submittedName>
</protein>
<dbReference type="Proteomes" id="UP000297741">
    <property type="component" value="Unassembled WGS sequence"/>
</dbReference>
<evidence type="ECO:0000256" key="1">
    <source>
        <dbReference type="ARBA" id="ARBA00008791"/>
    </source>
</evidence>
<dbReference type="InterPro" id="IPR006016">
    <property type="entry name" value="UspA"/>
</dbReference>
<comment type="similarity">
    <text evidence="1">Belongs to the universal stress protein A family.</text>
</comment>
<dbReference type="SUPFAM" id="SSF52402">
    <property type="entry name" value="Adenine nucleotide alpha hydrolases-like"/>
    <property type="match status" value="2"/>
</dbReference>
<dbReference type="InterPro" id="IPR006015">
    <property type="entry name" value="Universal_stress_UspA"/>
</dbReference>
<evidence type="ECO:0000313" key="3">
    <source>
        <dbReference type="EMBL" id="TGD41694.1"/>
    </source>
</evidence>